<gene>
    <name evidence="1" type="ORF">B0H63DRAFT_450531</name>
</gene>
<reference evidence="1" key="2">
    <citation type="submission" date="2023-06" db="EMBL/GenBank/DDBJ databases">
        <authorList>
            <consortium name="Lawrence Berkeley National Laboratory"/>
            <person name="Haridas S."/>
            <person name="Hensen N."/>
            <person name="Bonometti L."/>
            <person name="Westerberg I."/>
            <person name="Brannstrom I.O."/>
            <person name="Guillou S."/>
            <person name="Cros-Aarteil S."/>
            <person name="Calhoun S."/>
            <person name="Kuo A."/>
            <person name="Mondo S."/>
            <person name="Pangilinan J."/>
            <person name="Riley R."/>
            <person name="LaButti K."/>
            <person name="Andreopoulos B."/>
            <person name="Lipzen A."/>
            <person name="Chen C."/>
            <person name="Yanf M."/>
            <person name="Daum C."/>
            <person name="Ng V."/>
            <person name="Clum A."/>
            <person name="Steindorff A."/>
            <person name="Ohm R."/>
            <person name="Martin F."/>
            <person name="Silar P."/>
            <person name="Natvig D."/>
            <person name="Lalanne C."/>
            <person name="Gautier V."/>
            <person name="Ament-velasquez S.L."/>
            <person name="Kruys A."/>
            <person name="Hutchinson M.I."/>
            <person name="Powell A.J."/>
            <person name="Barry K."/>
            <person name="Miller A.N."/>
            <person name="Grigoriev I.V."/>
            <person name="Debuchy R."/>
            <person name="Gladieux P."/>
            <person name="Thoren M.H."/>
            <person name="Johannesson H."/>
        </authorList>
    </citation>
    <scope>NUCLEOTIDE SEQUENCE</scope>
    <source>
        <strain evidence="1">CBS 232.78</strain>
    </source>
</reference>
<dbReference type="EMBL" id="JAULSW010000005">
    <property type="protein sequence ID" value="KAK3381164.1"/>
    <property type="molecule type" value="Genomic_DNA"/>
</dbReference>
<evidence type="ECO:0000313" key="2">
    <source>
        <dbReference type="Proteomes" id="UP001285441"/>
    </source>
</evidence>
<dbReference type="Proteomes" id="UP001285441">
    <property type="component" value="Unassembled WGS sequence"/>
</dbReference>
<name>A0AAE0NGT9_9PEZI</name>
<protein>
    <submittedName>
        <fullName evidence="1">Uncharacterized protein</fullName>
    </submittedName>
</protein>
<comment type="caution">
    <text evidence="1">The sequence shown here is derived from an EMBL/GenBank/DDBJ whole genome shotgun (WGS) entry which is preliminary data.</text>
</comment>
<sequence>MYDIESDDTASNEPSVLRLACSAAIATPVGSTEQPSGGLWYHRYPALGKASAHYETRNPMRSRRQQDLGIVAALQSFGAKGDVVDLSRSMLRSRRTIWTPLRVSQDNDPRAFEVQLLFLTHGNRKLCDLSIRDLDINMIENGRWKELILEKTGKGWRKSFRKRLSTPLWMIHNGNGLGGVLERVGDGRVDMPRDTRGHGREDTPILELALFDDLSATADDDFSGRIDLAEFMQRNSLLGDVAALLGRSIRERQGFATWFLLQHCSPEDRATAAKNQDDAEREFVATMEATRDKFKNAGP</sequence>
<evidence type="ECO:0000313" key="1">
    <source>
        <dbReference type="EMBL" id="KAK3381164.1"/>
    </source>
</evidence>
<accession>A0AAE0NGT9</accession>
<proteinExistence type="predicted"/>
<organism evidence="1 2">
    <name type="scientific">Podospora didyma</name>
    <dbReference type="NCBI Taxonomy" id="330526"/>
    <lineage>
        <taxon>Eukaryota</taxon>
        <taxon>Fungi</taxon>
        <taxon>Dikarya</taxon>
        <taxon>Ascomycota</taxon>
        <taxon>Pezizomycotina</taxon>
        <taxon>Sordariomycetes</taxon>
        <taxon>Sordariomycetidae</taxon>
        <taxon>Sordariales</taxon>
        <taxon>Podosporaceae</taxon>
        <taxon>Podospora</taxon>
    </lineage>
</organism>
<keyword evidence="2" id="KW-1185">Reference proteome</keyword>
<dbReference type="AlphaFoldDB" id="A0AAE0NGT9"/>
<reference evidence="1" key="1">
    <citation type="journal article" date="2023" name="Mol. Phylogenet. Evol.">
        <title>Genome-scale phylogeny and comparative genomics of the fungal order Sordariales.</title>
        <authorList>
            <person name="Hensen N."/>
            <person name="Bonometti L."/>
            <person name="Westerberg I."/>
            <person name="Brannstrom I.O."/>
            <person name="Guillou S."/>
            <person name="Cros-Aarteil S."/>
            <person name="Calhoun S."/>
            <person name="Haridas S."/>
            <person name="Kuo A."/>
            <person name="Mondo S."/>
            <person name="Pangilinan J."/>
            <person name="Riley R."/>
            <person name="LaButti K."/>
            <person name="Andreopoulos B."/>
            <person name="Lipzen A."/>
            <person name="Chen C."/>
            <person name="Yan M."/>
            <person name="Daum C."/>
            <person name="Ng V."/>
            <person name="Clum A."/>
            <person name="Steindorff A."/>
            <person name="Ohm R.A."/>
            <person name="Martin F."/>
            <person name="Silar P."/>
            <person name="Natvig D.O."/>
            <person name="Lalanne C."/>
            <person name="Gautier V."/>
            <person name="Ament-Velasquez S.L."/>
            <person name="Kruys A."/>
            <person name="Hutchinson M.I."/>
            <person name="Powell A.J."/>
            <person name="Barry K."/>
            <person name="Miller A.N."/>
            <person name="Grigoriev I.V."/>
            <person name="Debuchy R."/>
            <person name="Gladieux P."/>
            <person name="Hiltunen Thoren M."/>
            <person name="Johannesson H."/>
        </authorList>
    </citation>
    <scope>NUCLEOTIDE SEQUENCE</scope>
    <source>
        <strain evidence="1">CBS 232.78</strain>
    </source>
</reference>